<keyword evidence="5 16" id="KW-0812">Transmembrane</keyword>
<feature type="transmembrane region" description="Helical" evidence="16">
    <location>
        <begin position="427"/>
        <end position="446"/>
    </location>
</feature>
<dbReference type="CDD" id="cd00371">
    <property type="entry name" value="HMA"/>
    <property type="match status" value="1"/>
</dbReference>
<dbReference type="InterPro" id="IPR036412">
    <property type="entry name" value="HAD-like_sf"/>
</dbReference>
<evidence type="ECO:0000256" key="9">
    <source>
        <dbReference type="ARBA" id="ARBA00022967"/>
    </source>
</evidence>
<comment type="catalytic activity">
    <reaction evidence="15">
        <text>Cu(2+)(in) + ATP + H2O = Cu(2+)(out) + ADP + phosphate + H(+)</text>
        <dbReference type="Rhea" id="RHEA:10376"/>
        <dbReference type="ChEBI" id="CHEBI:15377"/>
        <dbReference type="ChEBI" id="CHEBI:15378"/>
        <dbReference type="ChEBI" id="CHEBI:29036"/>
        <dbReference type="ChEBI" id="CHEBI:30616"/>
        <dbReference type="ChEBI" id="CHEBI:43474"/>
        <dbReference type="ChEBI" id="CHEBI:456216"/>
        <dbReference type="EC" id="7.2.2.9"/>
    </reaction>
</comment>
<dbReference type="Pfam" id="PF00122">
    <property type="entry name" value="E1-E2_ATPase"/>
    <property type="match status" value="1"/>
</dbReference>
<evidence type="ECO:0000256" key="12">
    <source>
        <dbReference type="ARBA" id="ARBA00037143"/>
    </source>
</evidence>
<dbReference type="PRINTS" id="PR00119">
    <property type="entry name" value="CATATPASE"/>
</dbReference>
<dbReference type="SUPFAM" id="SSF55008">
    <property type="entry name" value="HMA, heavy metal-associated domain"/>
    <property type="match status" value="1"/>
</dbReference>
<dbReference type="InterPro" id="IPR044492">
    <property type="entry name" value="P_typ_ATPase_HD_dom"/>
</dbReference>
<dbReference type="InterPro" id="IPR027256">
    <property type="entry name" value="P-typ_ATPase_IB"/>
</dbReference>
<dbReference type="NCBIfam" id="TIGR01525">
    <property type="entry name" value="ATPase-IB_hvy"/>
    <property type="match status" value="1"/>
</dbReference>
<keyword evidence="8 16" id="KW-0067">ATP-binding</keyword>
<dbReference type="SFLD" id="SFLDG00002">
    <property type="entry name" value="C1.7:_P-type_atpase_like"/>
    <property type="match status" value="1"/>
</dbReference>
<dbReference type="InterPro" id="IPR021993">
    <property type="entry name" value="ATPase-cat-bd"/>
</dbReference>
<dbReference type="Pfam" id="PF00702">
    <property type="entry name" value="Hydrolase"/>
    <property type="match status" value="1"/>
</dbReference>
<feature type="transmembrane region" description="Helical" evidence="16">
    <location>
        <begin position="758"/>
        <end position="774"/>
    </location>
</feature>
<dbReference type="GO" id="GO:0043682">
    <property type="term" value="F:P-type divalent copper transporter activity"/>
    <property type="evidence" value="ECO:0007669"/>
    <property type="project" value="UniProtKB-EC"/>
</dbReference>
<evidence type="ECO:0000256" key="14">
    <source>
        <dbReference type="ARBA" id="ARBA00040690"/>
    </source>
</evidence>
<evidence type="ECO:0000256" key="15">
    <source>
        <dbReference type="ARBA" id="ARBA00047424"/>
    </source>
</evidence>
<keyword evidence="7 16" id="KW-0547">Nucleotide-binding</keyword>
<evidence type="ECO:0000256" key="6">
    <source>
        <dbReference type="ARBA" id="ARBA00022723"/>
    </source>
</evidence>
<keyword evidence="9" id="KW-1278">Translocase</keyword>
<dbReference type="PROSITE" id="PS00154">
    <property type="entry name" value="ATPASE_E1_E2"/>
    <property type="match status" value="1"/>
</dbReference>
<organism evidence="18 19">
    <name type="scientific">Sulfurospirillum halorespirans DSM 13726</name>
    <dbReference type="NCBI Taxonomy" id="1193502"/>
    <lineage>
        <taxon>Bacteria</taxon>
        <taxon>Pseudomonadati</taxon>
        <taxon>Campylobacterota</taxon>
        <taxon>Epsilonproteobacteria</taxon>
        <taxon>Campylobacterales</taxon>
        <taxon>Sulfurospirillaceae</taxon>
        <taxon>Sulfurospirillum</taxon>
    </lineage>
</organism>
<protein>
    <recommendedName>
        <fullName evidence="14">Copper-transporting ATPase</fullName>
        <ecNumber evidence="13">7.2.2.9</ecNumber>
    </recommendedName>
</protein>
<evidence type="ECO:0000256" key="16">
    <source>
        <dbReference type="RuleBase" id="RU362081"/>
    </source>
</evidence>
<dbReference type="Gene3D" id="3.30.70.100">
    <property type="match status" value="1"/>
</dbReference>
<comment type="function">
    <text evidence="12">Probably involved in copper export.</text>
</comment>
<dbReference type="PANTHER" id="PTHR43520">
    <property type="entry name" value="ATP7, ISOFORM B"/>
    <property type="match status" value="1"/>
</dbReference>
<dbReference type="PATRIC" id="fig|1193502.14.peg.2280"/>
<proteinExistence type="inferred from homology"/>
<dbReference type="CDD" id="cd02079">
    <property type="entry name" value="P-type_ATPase_HM"/>
    <property type="match status" value="1"/>
</dbReference>
<evidence type="ECO:0000259" key="17">
    <source>
        <dbReference type="PROSITE" id="PS50846"/>
    </source>
</evidence>
<evidence type="ECO:0000256" key="5">
    <source>
        <dbReference type="ARBA" id="ARBA00022692"/>
    </source>
</evidence>
<evidence type="ECO:0000313" key="19">
    <source>
        <dbReference type="Proteomes" id="UP000094609"/>
    </source>
</evidence>
<keyword evidence="11 16" id="KW-0472">Membrane</keyword>
<dbReference type="RefSeq" id="WP_069478622.1">
    <property type="nucleotide sequence ID" value="NZ_CP017111.1"/>
</dbReference>
<evidence type="ECO:0000256" key="2">
    <source>
        <dbReference type="ARBA" id="ARBA00004236"/>
    </source>
</evidence>
<dbReference type="GO" id="GO:0005507">
    <property type="term" value="F:copper ion binding"/>
    <property type="evidence" value="ECO:0007669"/>
    <property type="project" value="TreeGrafter"/>
</dbReference>
<evidence type="ECO:0000256" key="7">
    <source>
        <dbReference type="ARBA" id="ARBA00022741"/>
    </source>
</evidence>
<dbReference type="GO" id="GO:0005886">
    <property type="term" value="C:plasma membrane"/>
    <property type="evidence" value="ECO:0007669"/>
    <property type="project" value="UniProtKB-SubCell"/>
</dbReference>
<keyword evidence="18" id="KW-0378">Hydrolase</keyword>
<dbReference type="InterPro" id="IPR008250">
    <property type="entry name" value="ATPase_P-typ_transduc_dom_A_sf"/>
</dbReference>
<feature type="transmembrane region" description="Helical" evidence="16">
    <location>
        <begin position="211"/>
        <end position="232"/>
    </location>
</feature>
<dbReference type="NCBIfam" id="TIGR01494">
    <property type="entry name" value="ATPase_P-type"/>
    <property type="match status" value="1"/>
</dbReference>
<dbReference type="PANTHER" id="PTHR43520:SF8">
    <property type="entry name" value="P-TYPE CU(+) TRANSPORTER"/>
    <property type="match status" value="1"/>
</dbReference>
<dbReference type="SUPFAM" id="SSF81665">
    <property type="entry name" value="Calcium ATPase, transmembrane domain M"/>
    <property type="match status" value="1"/>
</dbReference>
<evidence type="ECO:0000256" key="4">
    <source>
        <dbReference type="ARBA" id="ARBA00022553"/>
    </source>
</evidence>
<keyword evidence="19" id="KW-1185">Reference proteome</keyword>
<dbReference type="EMBL" id="CP017111">
    <property type="protein sequence ID" value="AOO66013.1"/>
    <property type="molecule type" value="Genomic_DNA"/>
</dbReference>
<reference evidence="19" key="1">
    <citation type="submission" date="2016-08" db="EMBL/GenBank/DDBJ databases">
        <title>Complete genome sequence of the organohalide-respiring Epsilonproteobacterium Sulfurospirillum halorespirans.</title>
        <authorList>
            <person name="Goris T."/>
            <person name="Zimmermann J."/>
            <person name="Schenz B."/>
            <person name="Lemos M."/>
            <person name="Hackermueller J."/>
            <person name="Diekert G."/>
        </authorList>
    </citation>
    <scope>NUCLEOTIDE SEQUENCE [LARGE SCALE GENOMIC DNA]</scope>
    <source>
        <strain>DSM 13726</strain>
        <strain evidence="19">PCE-M2</strain>
    </source>
</reference>
<dbReference type="SUPFAM" id="SSF56784">
    <property type="entry name" value="HAD-like"/>
    <property type="match status" value="1"/>
</dbReference>
<dbReference type="PROSITE" id="PS50846">
    <property type="entry name" value="HMA_2"/>
    <property type="match status" value="1"/>
</dbReference>
<keyword evidence="4" id="KW-0597">Phosphoprotein</keyword>
<evidence type="ECO:0000256" key="8">
    <source>
        <dbReference type="ARBA" id="ARBA00022840"/>
    </source>
</evidence>
<feature type="domain" description="HMA" evidence="17">
    <location>
        <begin position="91"/>
        <end position="157"/>
    </location>
</feature>
<dbReference type="Pfam" id="PF00403">
    <property type="entry name" value="HMA"/>
    <property type="match status" value="1"/>
</dbReference>
<dbReference type="GO" id="GO:0005524">
    <property type="term" value="F:ATP binding"/>
    <property type="evidence" value="ECO:0007669"/>
    <property type="project" value="UniProtKB-UniRule"/>
</dbReference>
<feature type="transmembrane region" description="Helical" evidence="16">
    <location>
        <begin position="452"/>
        <end position="485"/>
    </location>
</feature>
<dbReference type="InterPro" id="IPR018303">
    <property type="entry name" value="ATPase_P-typ_P_site"/>
</dbReference>
<keyword evidence="16" id="KW-1003">Cell membrane</keyword>
<dbReference type="GO" id="GO:0016887">
    <property type="term" value="F:ATP hydrolysis activity"/>
    <property type="evidence" value="ECO:0007669"/>
    <property type="project" value="InterPro"/>
</dbReference>
<dbReference type="SFLD" id="SFLDF00027">
    <property type="entry name" value="p-type_atpase"/>
    <property type="match status" value="1"/>
</dbReference>
<feature type="transmembrane region" description="Helical" evidence="16">
    <location>
        <begin position="272"/>
        <end position="290"/>
    </location>
</feature>
<dbReference type="SUPFAM" id="SSF81653">
    <property type="entry name" value="Calcium ATPase, transduction domain A"/>
    <property type="match status" value="1"/>
</dbReference>
<dbReference type="EC" id="7.2.2.9" evidence="13"/>
<evidence type="ECO:0000256" key="10">
    <source>
        <dbReference type="ARBA" id="ARBA00022989"/>
    </source>
</evidence>
<dbReference type="GO" id="GO:0055070">
    <property type="term" value="P:copper ion homeostasis"/>
    <property type="evidence" value="ECO:0007669"/>
    <property type="project" value="TreeGrafter"/>
</dbReference>
<dbReference type="Proteomes" id="UP000094609">
    <property type="component" value="Chromosome"/>
</dbReference>
<dbReference type="InterPro" id="IPR059000">
    <property type="entry name" value="ATPase_P-type_domA"/>
</dbReference>
<evidence type="ECO:0000256" key="1">
    <source>
        <dbReference type="ARBA" id="ARBA00004127"/>
    </source>
</evidence>
<comment type="similarity">
    <text evidence="3 16">Belongs to the cation transport ATPase (P-type) (TC 3.A.3) family. Type IB subfamily.</text>
</comment>
<dbReference type="InterPro" id="IPR023299">
    <property type="entry name" value="ATPase_P-typ_cyto_dom_N"/>
</dbReference>
<dbReference type="STRING" id="1193502.SHALO_2252"/>
<name>A0A1D7TLY3_9BACT</name>
<dbReference type="NCBIfam" id="TIGR01511">
    <property type="entry name" value="ATPase-IB1_Cu"/>
    <property type="match status" value="1"/>
</dbReference>
<dbReference type="InterPro" id="IPR023214">
    <property type="entry name" value="HAD_sf"/>
</dbReference>
<evidence type="ECO:0000256" key="11">
    <source>
        <dbReference type="ARBA" id="ARBA00023136"/>
    </source>
</evidence>
<accession>A0A1D7TLY3</accession>
<dbReference type="KEGG" id="shal:SHALO_2252"/>
<dbReference type="Gene3D" id="3.40.1110.10">
    <property type="entry name" value="Calcium-transporting ATPase, cytoplasmic domain N"/>
    <property type="match status" value="1"/>
</dbReference>
<dbReference type="AlphaFoldDB" id="A0A1D7TLY3"/>
<evidence type="ECO:0000313" key="18">
    <source>
        <dbReference type="EMBL" id="AOO66013.1"/>
    </source>
</evidence>
<gene>
    <name evidence="18" type="ORF">SHALO_2252</name>
</gene>
<dbReference type="GO" id="GO:0012505">
    <property type="term" value="C:endomembrane system"/>
    <property type="evidence" value="ECO:0007669"/>
    <property type="project" value="UniProtKB-SubCell"/>
</dbReference>
<dbReference type="Gene3D" id="2.70.150.10">
    <property type="entry name" value="Calcium-transporting ATPase, cytoplasmic transduction domain A"/>
    <property type="match status" value="1"/>
</dbReference>
<dbReference type="InterPro" id="IPR001757">
    <property type="entry name" value="P_typ_ATPase"/>
</dbReference>
<keyword evidence="10 16" id="KW-1133">Transmembrane helix</keyword>
<dbReference type="InterPro" id="IPR006121">
    <property type="entry name" value="HMA_dom"/>
</dbReference>
<sequence length="807" mass="88489">MSKQRCDHCHLEYNASVLLQDTTFETPKFFCCKGCQGVYHLLKDEGLDTFYAKMGDETTLEPPKVNLDDTSRFDLDGFISKYVKTNKEGLNEIALIIEGIHCSACVWLNEKVLSKQEGIVEVSINYTNHKAKIVWDGAVIKLSQIIETIRSIGYNAYPYDPKSGEERATAQRREYYSKLLVGVFSTMNVMWIAIAQYAGYFTGMESNIKSILNFAEFILATPTLFYTGSIYFKGAYYGIKHRYVTMDFLVATGATLTYVFSLYAMFTRNAEVYFDSVTMIITFVFAGKYLEVLTKKKAVDTLDAFGSAMPSEVTIIKGDEKILTSVDSVEIGEIIEVRAGDKVAIDGIIVEGEGSFDLSRLNGESIPILSQKGDKILSGSICLDSVIRYQATNTFSSSMLSKLVTLLEDAMNKKPKIEKLANQISGYFSRAILFLAFSTLLFWFYQSGSFETGLIVAISVIVIACPCALSLATPVATLVGLGLAAKRGILFKEAGFIESMAKCDTLVLDKTGTITKGKPEVVETAYVQSFDRSLLYALVSSSTHPISQGIASFLKDSEESLHVKHLEQVKTVEAKGVKALFEGHTLLGGNAKMMNEEGVEFLIPSTLESLSHYFFAIDGILVAVFGLRDSLKEGARESIEALKKLGLEIVMLSGDHLSVTQAIAKEVGIEVYEAALLPHEKADYIEALRKQGKKVVMAGDGINDTLALSQSEIAISMGSGADVAVDVSDVVLTNDSVNSLYEAFVIARKSLRVVKENLLFSLLYNVITIPLAMSGHVIPLFAALSMSLSSLVVVGNSMRIKNVLKRS</sequence>
<feature type="transmembrane region" description="Helical" evidence="16">
    <location>
        <begin position="179"/>
        <end position="199"/>
    </location>
</feature>
<evidence type="ECO:0000256" key="3">
    <source>
        <dbReference type="ARBA" id="ARBA00006024"/>
    </source>
</evidence>
<comment type="subcellular location">
    <subcellularLocation>
        <location evidence="2 16">Cell membrane</location>
    </subcellularLocation>
    <subcellularLocation>
        <location evidence="1">Endomembrane system</location>
        <topology evidence="1">Multi-pass membrane protein</topology>
    </subcellularLocation>
</comment>
<evidence type="ECO:0000256" key="13">
    <source>
        <dbReference type="ARBA" id="ARBA00038904"/>
    </source>
</evidence>
<dbReference type="PRINTS" id="PR00943">
    <property type="entry name" value="CUATPASE"/>
</dbReference>
<keyword evidence="6 16" id="KW-0479">Metal-binding</keyword>
<dbReference type="InterPro" id="IPR023298">
    <property type="entry name" value="ATPase_P-typ_TM_dom_sf"/>
</dbReference>
<dbReference type="Pfam" id="PF12156">
    <property type="entry name" value="ATPase-cat_bd"/>
    <property type="match status" value="1"/>
</dbReference>
<feature type="transmembrane region" description="Helical" evidence="16">
    <location>
        <begin position="244"/>
        <end position="266"/>
    </location>
</feature>
<dbReference type="InterPro" id="IPR036163">
    <property type="entry name" value="HMA_dom_sf"/>
</dbReference>
<dbReference type="Gene3D" id="3.40.50.1000">
    <property type="entry name" value="HAD superfamily/HAD-like"/>
    <property type="match status" value="1"/>
</dbReference>
<dbReference type="SFLD" id="SFLDS00003">
    <property type="entry name" value="Haloacid_Dehalogenase"/>
    <property type="match status" value="1"/>
</dbReference>